<dbReference type="EMBL" id="FLUN01000001">
    <property type="protein sequence ID" value="SBW02524.1"/>
    <property type="molecule type" value="Genomic_DNA"/>
</dbReference>
<name>A0A212JSS6_9FIRM</name>
<reference evidence="1" key="1">
    <citation type="submission" date="2016-04" db="EMBL/GenBank/DDBJ databases">
        <authorList>
            <person name="Evans L.H."/>
            <person name="Alamgir A."/>
            <person name="Owens N."/>
            <person name="Weber N.D."/>
            <person name="Virtaneva K."/>
            <person name="Barbian K."/>
            <person name="Babar A."/>
            <person name="Rosenke K."/>
        </authorList>
    </citation>
    <scope>NUCLEOTIDE SEQUENCE</scope>
    <source>
        <strain evidence="1">86</strain>
    </source>
</reference>
<gene>
    <name evidence="1" type="ORF">KL86CLO1_11660</name>
</gene>
<sequence length="103" mass="11722">MYWDGATDTEMAQAVNCRKPVICIWRKQHGYEPNDIQGRKPYKRYKITLRKTGEVLADGLIVDAAKQMQTTVVAIRSIVQKTKAGSLKRYTVEVSEVYGLTNQ</sequence>
<evidence type="ECO:0000313" key="1">
    <source>
        <dbReference type="EMBL" id="SBW02524.1"/>
    </source>
</evidence>
<proteinExistence type="predicted"/>
<organism evidence="1">
    <name type="scientific">uncultured Eubacteriales bacterium</name>
    <dbReference type="NCBI Taxonomy" id="172733"/>
    <lineage>
        <taxon>Bacteria</taxon>
        <taxon>Bacillati</taxon>
        <taxon>Bacillota</taxon>
        <taxon>Clostridia</taxon>
        <taxon>Eubacteriales</taxon>
        <taxon>environmental samples</taxon>
    </lineage>
</organism>
<accession>A0A212JSS6</accession>
<protein>
    <submittedName>
        <fullName evidence="1">Uncharacterized protein</fullName>
    </submittedName>
</protein>
<dbReference type="AlphaFoldDB" id="A0A212JSS6"/>